<dbReference type="Pfam" id="PF03348">
    <property type="entry name" value="Serinc"/>
    <property type="match status" value="1"/>
</dbReference>
<protein>
    <recommendedName>
        <fullName evidence="10">Membrane protein TMS1</fullName>
    </recommendedName>
</protein>
<evidence type="ECO:0008006" key="10">
    <source>
        <dbReference type="Google" id="ProtNLM"/>
    </source>
</evidence>
<comment type="similarity">
    <text evidence="2">Belongs to the TDE1 family.</text>
</comment>
<evidence type="ECO:0000256" key="3">
    <source>
        <dbReference type="ARBA" id="ARBA00022692"/>
    </source>
</evidence>
<keyword evidence="7" id="KW-0732">Signal</keyword>
<evidence type="ECO:0000256" key="5">
    <source>
        <dbReference type="ARBA" id="ARBA00023136"/>
    </source>
</evidence>
<evidence type="ECO:0000256" key="2">
    <source>
        <dbReference type="ARBA" id="ARBA00006665"/>
    </source>
</evidence>
<dbReference type="Proteomes" id="UP000094336">
    <property type="component" value="Unassembled WGS sequence"/>
</dbReference>
<feature type="transmembrane region" description="Helical" evidence="6">
    <location>
        <begin position="132"/>
        <end position="152"/>
    </location>
</feature>
<keyword evidence="3 6" id="KW-0812">Transmembrane</keyword>
<feature type="transmembrane region" description="Helical" evidence="6">
    <location>
        <begin position="305"/>
        <end position="322"/>
    </location>
</feature>
<dbReference type="EMBL" id="KV454429">
    <property type="protein sequence ID" value="ODQ80490.1"/>
    <property type="molecule type" value="Genomic_DNA"/>
</dbReference>
<keyword evidence="9" id="KW-1185">Reference proteome</keyword>
<evidence type="ECO:0000313" key="8">
    <source>
        <dbReference type="EMBL" id="ODQ80490.1"/>
    </source>
</evidence>
<proteinExistence type="inferred from homology"/>
<feature type="transmembrane region" description="Helical" evidence="6">
    <location>
        <begin position="158"/>
        <end position="176"/>
    </location>
</feature>
<name>A0A1E3QS45_9ASCO</name>
<feature type="transmembrane region" description="Helical" evidence="6">
    <location>
        <begin position="238"/>
        <end position="257"/>
    </location>
</feature>
<dbReference type="GO" id="GO:0000329">
    <property type="term" value="C:fungal-type vacuole membrane"/>
    <property type="evidence" value="ECO:0007669"/>
    <property type="project" value="EnsemblFungi"/>
</dbReference>
<dbReference type="PANTHER" id="PTHR10383">
    <property type="entry name" value="SERINE INCORPORATOR"/>
    <property type="match status" value="1"/>
</dbReference>
<feature type="transmembrane region" description="Helical" evidence="6">
    <location>
        <begin position="203"/>
        <end position="226"/>
    </location>
</feature>
<feature type="transmembrane region" description="Helical" evidence="6">
    <location>
        <begin position="94"/>
        <end position="112"/>
    </location>
</feature>
<accession>A0A1E3QS45</accession>
<evidence type="ECO:0000256" key="6">
    <source>
        <dbReference type="SAM" id="Phobius"/>
    </source>
</evidence>
<dbReference type="AlphaFoldDB" id="A0A1E3QS45"/>
<dbReference type="OrthoDB" id="5963193at2759"/>
<dbReference type="PANTHER" id="PTHR10383:SF9">
    <property type="entry name" value="SERINE INCORPORATOR, ISOFORM F"/>
    <property type="match status" value="1"/>
</dbReference>
<sequence>MGILLSLPITLATSLALCCGAATCSMFCLSLGGTFSSSILTRITYALIFVVNSVLSWVMLSPWVTRRLEKLSFGLVKFQCEGEQCSSFSSVHRVNLALGVFHLALALLLTNIRLTSNPRAVIQNGCWKVKIAAWWGFIVGMFLLPDAFFVWWGNHLAVVFSTVFLGIGLILLVDFAHEWAETCLVKIEEGEAAGEEPGLWKNLLVGGTLSMYAGTLILTGIMYWFFAGSGCSMNQAAITVNLILALAVSSTSIHPLIQEFNPQAGLAQAAMVCIYGSYLTMSAVAAEPDDKMCNPLVRSKGTRTASIVLGAFFTFVAIAYTTTRAAANSAFGDYTGEEASPGPITEQPVRNEMRIAAIQAAVNEGSLPESALTQAYLYDTDESREVDEERRGTKYNYALFHVIFFLATQYTATLLTMNVEQDDLGDFVPVGRTYFMAWVKIVSTWVCYLLFEWSLLAPALFPDRFAVQL</sequence>
<dbReference type="STRING" id="984486.A0A1E3QS45"/>
<feature type="transmembrane region" description="Helical" evidence="6">
    <location>
        <begin position="6"/>
        <end position="31"/>
    </location>
</feature>
<dbReference type="InterPro" id="IPR005016">
    <property type="entry name" value="TDE1/TMS"/>
</dbReference>
<dbReference type="GO" id="GO:0045121">
    <property type="term" value="C:membrane raft"/>
    <property type="evidence" value="ECO:0007669"/>
    <property type="project" value="EnsemblFungi"/>
</dbReference>
<feature type="chain" id="PRO_5009134358" description="Membrane protein TMS1" evidence="7">
    <location>
        <begin position="17"/>
        <end position="469"/>
    </location>
</feature>
<evidence type="ECO:0000313" key="9">
    <source>
        <dbReference type="Proteomes" id="UP000094336"/>
    </source>
</evidence>
<evidence type="ECO:0000256" key="1">
    <source>
        <dbReference type="ARBA" id="ARBA00004141"/>
    </source>
</evidence>
<evidence type="ECO:0000256" key="4">
    <source>
        <dbReference type="ARBA" id="ARBA00022989"/>
    </source>
</evidence>
<feature type="transmembrane region" description="Helical" evidence="6">
    <location>
        <begin position="264"/>
        <end position="285"/>
    </location>
</feature>
<comment type="subcellular location">
    <subcellularLocation>
        <location evidence="1">Membrane</location>
        <topology evidence="1">Multi-pass membrane protein</topology>
    </subcellularLocation>
</comment>
<dbReference type="RefSeq" id="XP_018985818.1">
    <property type="nucleotide sequence ID" value="XM_019128437.1"/>
</dbReference>
<gene>
    <name evidence="8" type="ORF">BABINDRAFT_160769</name>
</gene>
<feature type="transmembrane region" description="Helical" evidence="6">
    <location>
        <begin position="397"/>
        <end position="417"/>
    </location>
</feature>
<keyword evidence="5 6" id="KW-0472">Membrane</keyword>
<feature type="transmembrane region" description="Helical" evidence="6">
    <location>
        <begin position="437"/>
        <end position="461"/>
    </location>
</feature>
<reference evidence="9" key="1">
    <citation type="submission" date="2016-05" db="EMBL/GenBank/DDBJ databases">
        <title>Comparative genomics of biotechnologically important yeasts.</title>
        <authorList>
            <consortium name="DOE Joint Genome Institute"/>
            <person name="Riley R."/>
            <person name="Haridas S."/>
            <person name="Wolfe K.H."/>
            <person name="Lopes M.R."/>
            <person name="Hittinger C.T."/>
            <person name="Goker M."/>
            <person name="Salamov A."/>
            <person name="Wisecaver J."/>
            <person name="Long T.M."/>
            <person name="Aerts A.L."/>
            <person name="Barry K."/>
            <person name="Choi C."/>
            <person name="Clum A."/>
            <person name="Coughlan A.Y."/>
            <person name="Deshpande S."/>
            <person name="Douglass A.P."/>
            <person name="Hanson S.J."/>
            <person name="Klenk H.-P."/>
            <person name="Labutti K."/>
            <person name="Lapidus A."/>
            <person name="Lindquist E."/>
            <person name="Lipzen A."/>
            <person name="Meier-Kolthoff J.P."/>
            <person name="Ohm R.A."/>
            <person name="Otillar R.P."/>
            <person name="Pangilinan J."/>
            <person name="Peng Y."/>
            <person name="Rokas A."/>
            <person name="Rosa C.A."/>
            <person name="Scheuner C."/>
            <person name="Sibirny A.A."/>
            <person name="Slot J.C."/>
            <person name="Stielow J.B."/>
            <person name="Sun H."/>
            <person name="Kurtzman C.P."/>
            <person name="Blackwell M."/>
            <person name="Grigoriev I.V."/>
            <person name="Jeffries T.W."/>
        </authorList>
    </citation>
    <scope>NUCLEOTIDE SEQUENCE [LARGE SCALE GENOMIC DNA]</scope>
    <source>
        <strain evidence="9">NRRL Y-12698</strain>
    </source>
</reference>
<feature type="transmembrane region" description="Helical" evidence="6">
    <location>
        <begin position="43"/>
        <end position="64"/>
    </location>
</feature>
<evidence type="ECO:0000256" key="7">
    <source>
        <dbReference type="SAM" id="SignalP"/>
    </source>
</evidence>
<dbReference type="GO" id="GO:0005768">
    <property type="term" value="C:endosome"/>
    <property type="evidence" value="ECO:0007669"/>
    <property type="project" value="EnsemblFungi"/>
</dbReference>
<dbReference type="GeneID" id="30146290"/>
<keyword evidence="4 6" id="KW-1133">Transmembrane helix</keyword>
<feature type="signal peptide" evidence="7">
    <location>
        <begin position="1"/>
        <end position="16"/>
    </location>
</feature>
<organism evidence="8 9">
    <name type="scientific">Babjeviella inositovora NRRL Y-12698</name>
    <dbReference type="NCBI Taxonomy" id="984486"/>
    <lineage>
        <taxon>Eukaryota</taxon>
        <taxon>Fungi</taxon>
        <taxon>Dikarya</taxon>
        <taxon>Ascomycota</taxon>
        <taxon>Saccharomycotina</taxon>
        <taxon>Pichiomycetes</taxon>
        <taxon>Serinales incertae sedis</taxon>
        <taxon>Babjeviella</taxon>
    </lineage>
</organism>